<dbReference type="Proteomes" id="UP001204798">
    <property type="component" value="Unassembled WGS sequence"/>
</dbReference>
<dbReference type="RefSeq" id="WP_259096546.1">
    <property type="nucleotide sequence ID" value="NZ_CP130454.1"/>
</dbReference>
<comment type="caution">
    <text evidence="1">The sequence shown here is derived from an EMBL/GenBank/DDBJ whole genome shotgun (WGS) entry which is preliminary data.</text>
</comment>
<evidence type="ECO:0000313" key="1">
    <source>
        <dbReference type="EMBL" id="MCS3919742.1"/>
    </source>
</evidence>
<keyword evidence="2" id="KW-1185">Reference proteome</keyword>
<dbReference type="EMBL" id="JANUCP010000004">
    <property type="protein sequence ID" value="MCS3919742.1"/>
    <property type="molecule type" value="Genomic_DNA"/>
</dbReference>
<name>A0ABT2EP82_9BACT</name>
<accession>A0ABT2EP82</accession>
<organism evidence="1 2">
    <name type="scientific">Candidatus Fervidibacter sacchari</name>
    <dbReference type="NCBI Taxonomy" id="1448929"/>
    <lineage>
        <taxon>Bacteria</taxon>
        <taxon>Candidatus Fervidibacterota</taxon>
        <taxon>Candidatus Fervidibacter</taxon>
    </lineage>
</organism>
<reference evidence="1 2" key="1">
    <citation type="submission" date="2022-08" db="EMBL/GenBank/DDBJ databases">
        <title>Bacterial and archaeal communities from various locations to study Microbial Dark Matter (Phase II).</title>
        <authorList>
            <person name="Stepanauskas R."/>
        </authorList>
    </citation>
    <scope>NUCLEOTIDE SEQUENCE [LARGE SCALE GENOMIC DNA]</scope>
    <source>
        <strain evidence="1 2">PD1</strain>
    </source>
</reference>
<sequence length="93" mass="10846">MRTRQKEQRIRLLRKMLQERINELMDLAKTIAPDAEVTVLEPYEDEDAVVEVKVPAEKVDEVDEALMKRSTQIWLEEGFDIVPMVFAKTNKEG</sequence>
<protein>
    <submittedName>
        <fullName evidence="1">Uncharacterized protein YutE (UPF0331/DUF86 family)</fullName>
    </submittedName>
</protein>
<proteinExistence type="predicted"/>
<gene>
    <name evidence="1" type="ORF">M2350_002159</name>
</gene>
<evidence type="ECO:0000313" key="2">
    <source>
        <dbReference type="Proteomes" id="UP001204798"/>
    </source>
</evidence>